<keyword evidence="1" id="KW-0732">Signal</keyword>
<dbReference type="EMBL" id="BAABKG010000003">
    <property type="protein sequence ID" value="GAA5150023.1"/>
    <property type="molecule type" value="Genomic_DNA"/>
</dbReference>
<accession>A0ABP9PPQ5</accession>
<sequence>MRPTAAVLCLAVLAPLAAACSGGDDEDDGSSTVELRYDRTGLTVVIDVGDGVDLRTARELNAFVTVGDTDDGADYTIDLSGSRSKPTVIDGEANPLLCGQRATVTARTLTFVFPTRCTSKSDPSPRQPLLPDPMYVWTTLEASFRGSTDPVAIDVDAQRIERS</sequence>
<dbReference type="Proteomes" id="UP001500221">
    <property type="component" value="Unassembled WGS sequence"/>
</dbReference>
<keyword evidence="3" id="KW-1185">Reference proteome</keyword>
<evidence type="ECO:0000313" key="2">
    <source>
        <dbReference type="EMBL" id="GAA5150023.1"/>
    </source>
</evidence>
<organism evidence="2 3">
    <name type="scientific">Nocardioides marinquilinus</name>
    <dbReference type="NCBI Taxonomy" id="1210400"/>
    <lineage>
        <taxon>Bacteria</taxon>
        <taxon>Bacillati</taxon>
        <taxon>Actinomycetota</taxon>
        <taxon>Actinomycetes</taxon>
        <taxon>Propionibacteriales</taxon>
        <taxon>Nocardioidaceae</taxon>
        <taxon>Nocardioides</taxon>
    </lineage>
</organism>
<name>A0ABP9PPQ5_9ACTN</name>
<comment type="caution">
    <text evidence="2">The sequence shown here is derived from an EMBL/GenBank/DDBJ whole genome shotgun (WGS) entry which is preliminary data.</text>
</comment>
<reference evidence="3" key="1">
    <citation type="journal article" date="2019" name="Int. J. Syst. Evol. Microbiol.">
        <title>The Global Catalogue of Microorganisms (GCM) 10K type strain sequencing project: providing services to taxonomists for standard genome sequencing and annotation.</title>
        <authorList>
            <consortium name="The Broad Institute Genomics Platform"/>
            <consortium name="The Broad Institute Genome Sequencing Center for Infectious Disease"/>
            <person name="Wu L."/>
            <person name="Ma J."/>
        </authorList>
    </citation>
    <scope>NUCLEOTIDE SEQUENCE [LARGE SCALE GENOMIC DNA]</scope>
    <source>
        <strain evidence="3">JCM 18459</strain>
    </source>
</reference>
<protein>
    <recommendedName>
        <fullName evidence="4">Lipoprotein</fullName>
    </recommendedName>
</protein>
<evidence type="ECO:0000256" key="1">
    <source>
        <dbReference type="SAM" id="SignalP"/>
    </source>
</evidence>
<evidence type="ECO:0008006" key="4">
    <source>
        <dbReference type="Google" id="ProtNLM"/>
    </source>
</evidence>
<gene>
    <name evidence="2" type="ORF">GCM10023340_26270</name>
</gene>
<feature type="signal peptide" evidence="1">
    <location>
        <begin position="1"/>
        <end position="19"/>
    </location>
</feature>
<evidence type="ECO:0000313" key="3">
    <source>
        <dbReference type="Proteomes" id="UP001500221"/>
    </source>
</evidence>
<dbReference type="RefSeq" id="WP_345459042.1">
    <property type="nucleotide sequence ID" value="NZ_BAABKG010000003.1"/>
</dbReference>
<dbReference type="PROSITE" id="PS51257">
    <property type="entry name" value="PROKAR_LIPOPROTEIN"/>
    <property type="match status" value="1"/>
</dbReference>
<feature type="chain" id="PRO_5045118758" description="Lipoprotein" evidence="1">
    <location>
        <begin position="20"/>
        <end position="163"/>
    </location>
</feature>
<proteinExistence type="predicted"/>